<dbReference type="Proteomes" id="UP000190777">
    <property type="component" value="Unassembled WGS sequence"/>
</dbReference>
<dbReference type="RefSeq" id="WP_079326380.1">
    <property type="nucleotide sequence ID" value="NZ_MXAP01000115.1"/>
</dbReference>
<dbReference type="EMBL" id="UGQF01000004">
    <property type="protein sequence ID" value="STZ82985.1"/>
    <property type="molecule type" value="Genomic_DNA"/>
</dbReference>
<evidence type="ECO:0000313" key="2">
    <source>
        <dbReference type="EMBL" id="OPH35482.1"/>
    </source>
</evidence>
<gene>
    <name evidence="2" type="ORF">B5J93_10795</name>
    <name evidence="3" type="ORF">NCTC11012_03069</name>
    <name evidence="4" type="ORF">NCTC11012_03097</name>
</gene>
<keyword evidence="5" id="KW-1185">Reference proteome</keyword>
<evidence type="ECO:0000313" key="5">
    <source>
        <dbReference type="Proteomes" id="UP000190777"/>
    </source>
</evidence>
<dbReference type="Proteomes" id="UP000254618">
    <property type="component" value="Unassembled WGS sequence"/>
</dbReference>
<dbReference type="InterPro" id="IPR008538">
    <property type="entry name" value="Uma2"/>
</dbReference>
<dbReference type="EMBL" id="MXAP01000115">
    <property type="protein sequence ID" value="OPH35482.1"/>
    <property type="molecule type" value="Genomic_DNA"/>
</dbReference>
<accession>A0A378URB2</accession>
<dbReference type="PANTHER" id="PTHR36558">
    <property type="entry name" value="GLR1098 PROTEIN"/>
    <property type="match status" value="1"/>
</dbReference>
<dbReference type="InterPro" id="IPR011335">
    <property type="entry name" value="Restrct_endonuc-II-like"/>
</dbReference>
<evidence type="ECO:0000313" key="4">
    <source>
        <dbReference type="EMBL" id="STZ82985.1"/>
    </source>
</evidence>
<dbReference type="PANTHER" id="PTHR36558:SF1">
    <property type="entry name" value="RESTRICTION ENDONUCLEASE DOMAIN-CONTAINING PROTEIN-RELATED"/>
    <property type="match status" value="1"/>
</dbReference>
<dbReference type="SUPFAM" id="SSF52980">
    <property type="entry name" value="Restriction endonuclease-like"/>
    <property type="match status" value="1"/>
</dbReference>
<dbReference type="CDD" id="cd06260">
    <property type="entry name" value="DUF820-like"/>
    <property type="match status" value="1"/>
</dbReference>
<dbReference type="AlphaFoldDB" id="A0A378URB2"/>
<evidence type="ECO:0000259" key="1">
    <source>
        <dbReference type="Pfam" id="PF05685"/>
    </source>
</evidence>
<evidence type="ECO:0000313" key="3">
    <source>
        <dbReference type="EMBL" id="STZ82957.1"/>
    </source>
</evidence>
<dbReference type="EMBL" id="UGQF01000003">
    <property type="protein sequence ID" value="STZ82957.1"/>
    <property type="molecule type" value="Genomic_DNA"/>
</dbReference>
<reference evidence="3 6" key="2">
    <citation type="submission" date="2018-06" db="EMBL/GenBank/DDBJ databases">
        <authorList>
            <consortium name="Pathogen Informatics"/>
            <person name="Doyle S."/>
        </authorList>
    </citation>
    <scope>NUCLEOTIDE SEQUENCE [LARGE SCALE GENOMIC DNA]</scope>
    <source>
        <strain evidence="3 6">NCTC11012</strain>
    </source>
</reference>
<dbReference type="Pfam" id="PF05685">
    <property type="entry name" value="Uma2"/>
    <property type="match status" value="1"/>
</dbReference>
<organism evidence="3 6">
    <name type="scientific">Moraxella equi</name>
    <dbReference type="NCBI Taxonomy" id="60442"/>
    <lineage>
        <taxon>Bacteria</taxon>
        <taxon>Pseudomonadati</taxon>
        <taxon>Pseudomonadota</taxon>
        <taxon>Gammaproteobacteria</taxon>
        <taxon>Moraxellales</taxon>
        <taxon>Moraxellaceae</taxon>
        <taxon>Moraxella</taxon>
    </lineage>
</organism>
<sequence>MTTLSQNISMLGTTSNRELSEAQKNQRLTVVEFVNYIKNNPNERVELIDGFIVPMTGGTSNHSLISSNCLDVKHFLRKNMPNCKVRTSDFGIQTKENQVRYPDFSIACNIDGDAILTSSPIIVGEVLSTGNTKKEISMKIDEYKNLHSVQEIVIISQKTKEFTIHRRGIFFGWNKEAYTNGLIEYKSIDYSFDIEDLYADVDFKKK</sequence>
<reference evidence="2 5" key="1">
    <citation type="submission" date="2017-03" db="EMBL/GenBank/DDBJ databases">
        <title>Draft genome sequence of Moraxella equi CCUG 4950T type strain.</title>
        <authorList>
            <person name="Salva-Serra F."/>
            <person name="Engstrom-Jakobsson H."/>
            <person name="Thorell K."/>
            <person name="Jaen-Luchoro D."/>
            <person name="Gonzales-Siles L."/>
            <person name="Karlsson R."/>
            <person name="Yazdan S."/>
            <person name="Boulund F."/>
            <person name="Johnning A."/>
            <person name="Engstrand L."/>
            <person name="Kristiansson E."/>
            <person name="Moore E."/>
        </authorList>
    </citation>
    <scope>NUCLEOTIDE SEQUENCE [LARGE SCALE GENOMIC DNA]</scope>
    <source>
        <strain evidence="2 5">CCUG 4950</strain>
    </source>
</reference>
<dbReference type="InterPro" id="IPR012296">
    <property type="entry name" value="Nuclease_put_TT1808"/>
</dbReference>
<name>A0A378URB2_9GAMM</name>
<feature type="domain" description="Putative restriction endonuclease" evidence="1">
    <location>
        <begin position="32"/>
        <end position="168"/>
    </location>
</feature>
<proteinExistence type="predicted"/>
<dbReference type="Gene3D" id="3.90.1570.10">
    <property type="entry name" value="tt1808, chain A"/>
    <property type="match status" value="1"/>
</dbReference>
<protein>
    <submittedName>
        <fullName evidence="3">Uncharacterized protein conserved in cyanobacteria</fullName>
    </submittedName>
</protein>
<evidence type="ECO:0000313" key="6">
    <source>
        <dbReference type="Proteomes" id="UP000254618"/>
    </source>
</evidence>